<gene>
    <name evidence="2" type="ORF">R6U77_19570</name>
</gene>
<keyword evidence="1" id="KW-0812">Transmembrane</keyword>
<evidence type="ECO:0000256" key="1">
    <source>
        <dbReference type="SAM" id="Phobius"/>
    </source>
</evidence>
<accession>A0ABZ0RZ28</accession>
<evidence type="ECO:0000313" key="2">
    <source>
        <dbReference type="EMBL" id="WPK12063.1"/>
    </source>
</evidence>
<keyword evidence="1" id="KW-1133">Transmembrane helix</keyword>
<feature type="transmembrane region" description="Helical" evidence="1">
    <location>
        <begin position="286"/>
        <end position="304"/>
    </location>
</feature>
<feature type="transmembrane region" description="Helical" evidence="1">
    <location>
        <begin position="191"/>
        <end position="212"/>
    </location>
</feature>
<organism evidence="2 3">
    <name type="scientific">Lysinibacillus louembei</name>
    <dbReference type="NCBI Taxonomy" id="1470088"/>
    <lineage>
        <taxon>Bacteria</taxon>
        <taxon>Bacillati</taxon>
        <taxon>Bacillota</taxon>
        <taxon>Bacilli</taxon>
        <taxon>Bacillales</taxon>
        <taxon>Bacillaceae</taxon>
        <taxon>Lysinibacillus</taxon>
    </lineage>
</organism>
<keyword evidence="3" id="KW-1185">Reference proteome</keyword>
<evidence type="ECO:0000313" key="3">
    <source>
        <dbReference type="Proteomes" id="UP001322664"/>
    </source>
</evidence>
<feature type="transmembrane region" description="Helical" evidence="1">
    <location>
        <begin position="144"/>
        <end position="166"/>
    </location>
</feature>
<dbReference type="Proteomes" id="UP001322664">
    <property type="component" value="Chromosome"/>
</dbReference>
<evidence type="ECO:0008006" key="4">
    <source>
        <dbReference type="Google" id="ProtNLM"/>
    </source>
</evidence>
<proteinExistence type="predicted"/>
<dbReference type="EMBL" id="CP137624">
    <property type="protein sequence ID" value="WPK12063.1"/>
    <property type="molecule type" value="Genomic_DNA"/>
</dbReference>
<feature type="transmembrane region" description="Helical" evidence="1">
    <location>
        <begin position="116"/>
        <end position="138"/>
    </location>
</feature>
<keyword evidence="1" id="KW-0472">Membrane</keyword>
<name>A0ABZ0RZ28_9BACI</name>
<sequence length="305" mass="34297">MTKLHKILKRVDVITQFFAIFICFTLIILLLLFPGVAHEGADLGVHLFMEALFPYLLPYLILTSWLLRITSKYTAHPFLLYVKTYVISALGGFPTGAAAIAQLVKSQELSQREAAILLGICHCPSPLFIIGFVSLDLISDVTIGWQYLIVLHIFSLLLLCIVYFALPHHKRQKASQSIAARHAFAHSLKDSVPTVLVVCATIVFFTTIYAVLLHSMNHFFTLNNNLQIFFAALLEMTNGLRLMQLNYEGTLLVLALVTGLTAQSLSIHMQVLVIAKSNAIAFRPYIYMRLLYIAVIPVLYWLIFI</sequence>
<feature type="transmembrane region" description="Helical" evidence="1">
    <location>
        <begin position="251"/>
        <end position="274"/>
    </location>
</feature>
<feature type="transmembrane region" description="Helical" evidence="1">
    <location>
        <begin position="13"/>
        <end position="33"/>
    </location>
</feature>
<dbReference type="RefSeq" id="WP_319836888.1">
    <property type="nucleotide sequence ID" value="NZ_CP137624.1"/>
</dbReference>
<feature type="transmembrane region" description="Helical" evidence="1">
    <location>
        <begin position="78"/>
        <end position="104"/>
    </location>
</feature>
<feature type="transmembrane region" description="Helical" evidence="1">
    <location>
        <begin position="45"/>
        <end position="66"/>
    </location>
</feature>
<reference evidence="2 3" key="1">
    <citation type="submission" date="2023-09" db="EMBL/GenBank/DDBJ databases">
        <authorList>
            <person name="Page C.A."/>
            <person name="Perez-Diaz I.M."/>
        </authorList>
    </citation>
    <scope>NUCLEOTIDE SEQUENCE [LARGE SCALE GENOMIC DNA]</scope>
    <source>
        <strain evidence="2 3">Ll15</strain>
    </source>
</reference>
<protein>
    <recommendedName>
        <fullName evidence="4">Sporulation integral membrane protein YlbJ</fullName>
    </recommendedName>
</protein>